<feature type="domain" description="Carbohydrate kinase PfkB" evidence="17">
    <location>
        <begin position="11"/>
        <end position="306"/>
    </location>
</feature>
<dbReference type="EC" id="2.7.1.167" evidence="16"/>
<sequence length="475" mass="51581">MIQYSSKFNNAKVLVLGDVMLDRYWFGATNRISPEAPVPVVKVQGIEERAGGAANVAMNIASLSVPVALHGLIGQDDAGRALDKLLNSHNIQNHCVALDSHPTITKLRILSRHQQLLRLDFEEGFHHVASDSLLAKLEQEITAYGALILSDYGKGTLESVQQMIQVARKAGVPTLIDPKGTDFERYRGATLLTPNMSEFEAVVGHCKDDDEIVEKGLKLIADFELTALLVTRSEKGMTLLRPNQAPFHLPTQAKEVYDVTGAGDTVISVLATAIADGRPYEEACYLANAAAGVVVGKLGTSTVTPTELENAIHHREETGFGILAEDELKRAVEQAKQRGEKIVMTNGCFDILHPGHVSYLENARKLGDRLIVAVNTDESVKRLKGESRPINDLNARMAVLAGLASVDWVVPFAEDTPQRLIGEILPNLLVKGGDYKPEEIAGSQEVWANGGEVKVLNFENGCSTTNVIKKIQASK</sequence>
<evidence type="ECO:0000256" key="3">
    <source>
        <dbReference type="ARBA" id="ARBA00004713"/>
    </source>
</evidence>
<keyword evidence="8 16" id="KW-0418">Kinase</keyword>
<dbReference type="GO" id="GO:0033786">
    <property type="term" value="F:heptose-1-phosphate adenylyltransferase activity"/>
    <property type="evidence" value="ECO:0007669"/>
    <property type="project" value="UniProtKB-UniRule"/>
</dbReference>
<accession>A0A9Q4H5I1</accession>
<dbReference type="GO" id="GO:0005829">
    <property type="term" value="C:cytosol"/>
    <property type="evidence" value="ECO:0007669"/>
    <property type="project" value="TreeGrafter"/>
</dbReference>
<evidence type="ECO:0000259" key="17">
    <source>
        <dbReference type="Pfam" id="PF00294"/>
    </source>
</evidence>
<evidence type="ECO:0000256" key="2">
    <source>
        <dbReference type="ARBA" id="ARBA00003753"/>
    </source>
</evidence>
<evidence type="ECO:0000256" key="5">
    <source>
        <dbReference type="ARBA" id="ARBA00022679"/>
    </source>
</evidence>
<evidence type="ECO:0000256" key="15">
    <source>
        <dbReference type="ARBA" id="ARBA00061122"/>
    </source>
</evidence>
<dbReference type="Pfam" id="PF01467">
    <property type="entry name" value="CTP_transf_like"/>
    <property type="match status" value="1"/>
</dbReference>
<dbReference type="InterPro" id="IPR002173">
    <property type="entry name" value="Carboh/pur_kinase_PfkB_CS"/>
</dbReference>
<evidence type="ECO:0000256" key="6">
    <source>
        <dbReference type="ARBA" id="ARBA00022695"/>
    </source>
</evidence>
<dbReference type="NCBIfam" id="TIGR02198">
    <property type="entry name" value="rfaE_dom_I"/>
    <property type="match status" value="1"/>
</dbReference>
<feature type="active site" evidence="16">
    <location>
        <position position="264"/>
    </location>
</feature>
<comment type="similarity">
    <text evidence="15 16">In the C-terminal section; belongs to the cytidylyltransferase family.</text>
</comment>
<dbReference type="Gene3D" id="3.40.50.620">
    <property type="entry name" value="HUPs"/>
    <property type="match status" value="1"/>
</dbReference>
<dbReference type="GeneID" id="48598568"/>
<evidence type="ECO:0000256" key="14">
    <source>
        <dbReference type="ARBA" id="ARBA00060955"/>
    </source>
</evidence>
<dbReference type="InterPro" id="IPR029056">
    <property type="entry name" value="Ribokinase-like"/>
</dbReference>
<dbReference type="Pfam" id="PF00294">
    <property type="entry name" value="PfkB"/>
    <property type="match status" value="1"/>
</dbReference>
<dbReference type="GO" id="GO:0016773">
    <property type="term" value="F:phosphotransferase activity, alcohol group as acceptor"/>
    <property type="evidence" value="ECO:0007669"/>
    <property type="project" value="InterPro"/>
</dbReference>
<dbReference type="Proteomes" id="UP001077788">
    <property type="component" value="Unassembled WGS sequence"/>
</dbReference>
<dbReference type="GO" id="GO:0005524">
    <property type="term" value="F:ATP binding"/>
    <property type="evidence" value="ECO:0007669"/>
    <property type="project" value="UniProtKB-UniRule"/>
</dbReference>
<gene>
    <name evidence="16 19" type="primary">hldE</name>
    <name evidence="19" type="ORF">OYG11_02120</name>
</gene>
<comment type="caution">
    <text evidence="19">The sequence shown here is derived from an EMBL/GenBank/DDBJ whole genome shotgun (WGS) entry which is preliminary data.</text>
</comment>
<dbReference type="PANTHER" id="PTHR46969:SF1">
    <property type="entry name" value="BIFUNCTIONAL PROTEIN HLDE"/>
    <property type="match status" value="1"/>
</dbReference>
<evidence type="ECO:0000256" key="13">
    <source>
        <dbReference type="ARBA" id="ARBA00052873"/>
    </source>
</evidence>
<dbReference type="EC" id="2.7.7.70" evidence="16"/>
<dbReference type="EMBL" id="JAPQFC010000001">
    <property type="protein sequence ID" value="MCY6523049.1"/>
    <property type="molecule type" value="Genomic_DNA"/>
</dbReference>
<protein>
    <recommendedName>
        <fullName evidence="16">Bifunctional protein HldE</fullName>
    </recommendedName>
    <domain>
        <recommendedName>
            <fullName evidence="16">D-beta-D-heptose 7-phosphate kinase</fullName>
            <ecNumber evidence="16">2.7.1.167</ecNumber>
        </recommendedName>
        <alternativeName>
            <fullName evidence="16">D-beta-D-heptose 7-phosphotransferase</fullName>
        </alternativeName>
        <alternativeName>
            <fullName evidence="16">D-glycero-beta-D-manno-heptose-7-phosphate kinase</fullName>
        </alternativeName>
    </domain>
    <domain>
        <recommendedName>
            <fullName evidence="16">D-beta-D-heptose 1-phosphate adenylyltransferase</fullName>
            <ecNumber evidence="16">2.7.7.70</ecNumber>
        </recommendedName>
        <alternativeName>
            <fullName evidence="16">D-glycero-beta-D-manno-heptose 1-phosphate adenylyltransferase</fullName>
        </alternativeName>
    </domain>
</protein>
<feature type="region of interest" description="Cytidylyltransferase" evidence="16">
    <location>
        <begin position="344"/>
        <end position="475"/>
    </location>
</feature>
<comment type="pathway">
    <text evidence="16">Nucleotide-sugar biosynthesis; ADP-L-glycero-beta-D-manno-heptose biosynthesis; ADP-L-glycero-beta-D-manno-heptose from D-glycero-beta-D-manno-heptose 7-phosphate: step 3/4.</text>
</comment>
<dbReference type="PANTHER" id="PTHR46969">
    <property type="entry name" value="BIFUNCTIONAL PROTEIN HLDE"/>
    <property type="match status" value="1"/>
</dbReference>
<dbReference type="InterPro" id="IPR011913">
    <property type="entry name" value="RfaE_dom_I"/>
</dbReference>
<dbReference type="PROSITE" id="PS00583">
    <property type="entry name" value="PFKB_KINASES_1"/>
    <property type="match status" value="1"/>
</dbReference>
<dbReference type="InterPro" id="IPR014729">
    <property type="entry name" value="Rossmann-like_a/b/a_fold"/>
</dbReference>
<dbReference type="InterPro" id="IPR011611">
    <property type="entry name" value="PfkB_dom"/>
</dbReference>
<organism evidence="19 20">
    <name type="scientific">Actinobacillus pleuropneumoniae</name>
    <name type="common">Haemophilus pleuropneumoniae</name>
    <dbReference type="NCBI Taxonomy" id="715"/>
    <lineage>
        <taxon>Bacteria</taxon>
        <taxon>Pseudomonadati</taxon>
        <taxon>Pseudomonadota</taxon>
        <taxon>Gammaproteobacteria</taxon>
        <taxon>Pasteurellales</taxon>
        <taxon>Pasteurellaceae</taxon>
        <taxon>Actinobacillus</taxon>
    </lineage>
</organism>
<keyword evidence="11 16" id="KW-0119">Carbohydrate metabolism</keyword>
<comment type="pathway">
    <text evidence="16">Nucleotide-sugar biosynthesis; ADP-L-glycero-beta-D-manno-heptose biosynthesis; ADP-L-glycero-beta-D-manno-heptose from D-glycero-beta-D-manno-heptose 7-phosphate: step 1/4.</text>
</comment>
<dbReference type="SUPFAM" id="SSF52374">
    <property type="entry name" value="Nucleotidylyl transferase"/>
    <property type="match status" value="1"/>
</dbReference>
<dbReference type="RefSeq" id="WP_005596429.1">
    <property type="nucleotide sequence ID" value="NZ_CBDBSU010000010.1"/>
</dbReference>
<evidence type="ECO:0000256" key="9">
    <source>
        <dbReference type="ARBA" id="ARBA00022840"/>
    </source>
</evidence>
<evidence type="ECO:0000256" key="16">
    <source>
        <dbReference type="HAMAP-Rule" id="MF_01603"/>
    </source>
</evidence>
<dbReference type="CDD" id="cd01172">
    <property type="entry name" value="RfaE_like"/>
    <property type="match status" value="1"/>
</dbReference>
<comment type="catalytic activity">
    <reaction evidence="13 16">
        <text>D-glycero-beta-D-manno-heptose 7-phosphate + ATP = D-glycero-beta-D-manno-heptose 1,7-bisphosphate + ADP + H(+)</text>
        <dbReference type="Rhea" id="RHEA:27473"/>
        <dbReference type="ChEBI" id="CHEBI:15378"/>
        <dbReference type="ChEBI" id="CHEBI:30616"/>
        <dbReference type="ChEBI" id="CHEBI:60204"/>
        <dbReference type="ChEBI" id="CHEBI:60208"/>
        <dbReference type="ChEBI" id="CHEBI:456216"/>
        <dbReference type="EC" id="2.7.1.167"/>
    </reaction>
</comment>
<evidence type="ECO:0000256" key="10">
    <source>
        <dbReference type="ARBA" id="ARBA00023268"/>
    </source>
</evidence>
<dbReference type="SMR" id="A0A9Q4H5I1"/>
<dbReference type="NCBIfam" id="TIGR00125">
    <property type="entry name" value="cyt_tran_rel"/>
    <property type="match status" value="1"/>
</dbReference>
<reference evidence="19" key="2">
    <citation type="submission" date="2022-12" db="EMBL/GenBank/DDBJ databases">
        <authorList>
            <person name="Kardos G."/>
            <person name="Sarkozi R."/>
            <person name="Laczko L."/>
            <person name="Marton S."/>
            <person name="Makrai L."/>
            <person name="Banyai K."/>
            <person name="Fodor L."/>
        </authorList>
    </citation>
    <scope>NUCLEOTIDE SEQUENCE</scope>
    <source>
        <strain evidence="19">84/14</strain>
    </source>
</reference>
<keyword evidence="6 16" id="KW-0548">Nucleotidyltransferase</keyword>
<reference evidence="19" key="1">
    <citation type="journal article" date="2021" name="Vet Sci">
        <title>O-Serogroups and Pathovirotypes of Escherichia coli Isolated from Post-Weaning Piglets Showing Diarrhoea and/or Oedema in South Korea.</title>
        <authorList>
            <person name="Byun J.W."/>
            <person name="Moon B.Y."/>
            <person name="Do K.H."/>
            <person name="Lee K."/>
            <person name="Lee H.Y."/>
            <person name="Kim W.I."/>
            <person name="So B."/>
            <person name="Lee W.K."/>
        </authorList>
    </citation>
    <scope>NUCLEOTIDE SEQUENCE</scope>
    <source>
        <strain evidence="19">84/14</strain>
    </source>
</reference>
<keyword evidence="5 16" id="KW-0808">Transferase</keyword>
<comment type="similarity">
    <text evidence="14 16">In the N-terminal section; belongs to the carbohydrate kinase PfkB family.</text>
</comment>
<proteinExistence type="inferred from homology"/>
<evidence type="ECO:0000256" key="1">
    <source>
        <dbReference type="ARBA" id="ARBA00002319"/>
    </source>
</evidence>
<evidence type="ECO:0000256" key="4">
    <source>
        <dbReference type="ARBA" id="ARBA00011738"/>
    </source>
</evidence>
<evidence type="ECO:0000256" key="7">
    <source>
        <dbReference type="ARBA" id="ARBA00022741"/>
    </source>
</evidence>
<dbReference type="HAMAP" id="MF_01603">
    <property type="entry name" value="HldE"/>
    <property type="match status" value="1"/>
</dbReference>
<dbReference type="AlphaFoldDB" id="A0A9Q4H5I1"/>
<keyword evidence="10 16" id="KW-0511">Multifunctional enzyme</keyword>
<comment type="pathway">
    <text evidence="3">Bacterial outer membrane biogenesis; LPS core biosynthesis.</text>
</comment>
<dbReference type="FunFam" id="3.40.1190.20:FF:000002">
    <property type="entry name" value="Bifunctional protein HldE"/>
    <property type="match status" value="1"/>
</dbReference>
<dbReference type="NCBIfam" id="TIGR02199">
    <property type="entry name" value="rfaE_dom_II"/>
    <property type="match status" value="1"/>
</dbReference>
<feature type="region of interest" description="Ribokinase" evidence="16">
    <location>
        <begin position="1"/>
        <end position="318"/>
    </location>
</feature>
<dbReference type="GO" id="GO:0033785">
    <property type="term" value="F:heptose 7-phosphate kinase activity"/>
    <property type="evidence" value="ECO:0007669"/>
    <property type="project" value="UniProtKB-UniRule"/>
</dbReference>
<evidence type="ECO:0000256" key="11">
    <source>
        <dbReference type="ARBA" id="ARBA00023277"/>
    </source>
</evidence>
<dbReference type="InterPro" id="IPR004821">
    <property type="entry name" value="Cyt_trans-like"/>
</dbReference>
<keyword evidence="9 16" id="KW-0067">ATP-binding</keyword>
<name>A0A9Q4H5I1_ACTPL</name>
<comment type="function">
    <text evidence="1 16">Catalyzes the phosphorylation of D-glycero-D-manno-heptose 7-phosphate at the C-1 position to selectively form D-glycero-beta-D-manno-heptose-1,7-bisphosphate.</text>
</comment>
<evidence type="ECO:0000256" key="12">
    <source>
        <dbReference type="ARBA" id="ARBA00047428"/>
    </source>
</evidence>
<evidence type="ECO:0000259" key="18">
    <source>
        <dbReference type="Pfam" id="PF01467"/>
    </source>
</evidence>
<comment type="catalytic activity">
    <reaction evidence="12 16">
        <text>D-glycero-beta-D-manno-heptose 1-phosphate + ATP + H(+) = ADP-D-glycero-beta-D-manno-heptose + diphosphate</text>
        <dbReference type="Rhea" id="RHEA:27465"/>
        <dbReference type="ChEBI" id="CHEBI:15378"/>
        <dbReference type="ChEBI" id="CHEBI:30616"/>
        <dbReference type="ChEBI" id="CHEBI:33019"/>
        <dbReference type="ChEBI" id="CHEBI:59967"/>
        <dbReference type="ChEBI" id="CHEBI:61593"/>
        <dbReference type="EC" id="2.7.7.70"/>
    </reaction>
</comment>
<dbReference type="NCBIfam" id="NF008454">
    <property type="entry name" value="PRK11316.1"/>
    <property type="match status" value="1"/>
</dbReference>
<dbReference type="SUPFAM" id="SSF53613">
    <property type="entry name" value="Ribokinase-like"/>
    <property type="match status" value="1"/>
</dbReference>
<dbReference type="InterPro" id="IPR023030">
    <property type="entry name" value="Bifunc_HldE"/>
</dbReference>
<comment type="subunit">
    <text evidence="4 16">Homodimer.</text>
</comment>
<keyword evidence="7 16" id="KW-0547">Nucleotide-binding</keyword>
<dbReference type="InterPro" id="IPR011914">
    <property type="entry name" value="RfaE_dom_II"/>
</dbReference>
<feature type="binding site" evidence="16">
    <location>
        <begin position="195"/>
        <end position="198"/>
    </location>
    <ligand>
        <name>ATP</name>
        <dbReference type="ChEBI" id="CHEBI:30616"/>
    </ligand>
</feature>
<feature type="domain" description="Cytidyltransferase-like" evidence="18">
    <location>
        <begin position="344"/>
        <end position="469"/>
    </location>
</feature>
<evidence type="ECO:0000256" key="8">
    <source>
        <dbReference type="ARBA" id="ARBA00022777"/>
    </source>
</evidence>
<evidence type="ECO:0000313" key="20">
    <source>
        <dbReference type="Proteomes" id="UP001077788"/>
    </source>
</evidence>
<dbReference type="Gene3D" id="3.40.1190.20">
    <property type="match status" value="1"/>
</dbReference>
<comment type="function">
    <text evidence="2 16">Catalyzes the ADP transfer from ATP to D-glycero-beta-D-manno-heptose 1-phosphate, yielding ADP-D-glycero-beta-D-manno-heptose.</text>
</comment>
<dbReference type="FunFam" id="3.40.50.620:FF:000028">
    <property type="entry name" value="Bifunctional protein HldE"/>
    <property type="match status" value="1"/>
</dbReference>
<evidence type="ECO:0000313" key="19">
    <source>
        <dbReference type="EMBL" id="MCY6523049.1"/>
    </source>
</evidence>